<evidence type="ECO:0000259" key="3">
    <source>
        <dbReference type="Pfam" id="PF18741"/>
    </source>
</evidence>
<evidence type="ECO:0000259" key="1">
    <source>
        <dbReference type="Pfam" id="PF13086"/>
    </source>
</evidence>
<name>A0A9D1N9X9_9FIRM</name>
<dbReference type="PANTHER" id="PTHR10887">
    <property type="entry name" value="DNA2/NAM7 HELICASE FAMILY"/>
    <property type="match status" value="1"/>
</dbReference>
<feature type="domain" description="Restriction endonuclease type II-like" evidence="3">
    <location>
        <begin position="1586"/>
        <end position="1679"/>
    </location>
</feature>
<sequence>MAKENNAPKGFADITASCAKVIGYFHLQNNIPPVKRLYIKNTTDEDRDGVRVRISSSPAFLLPREMTDIHLPRKTTAKLDADVQLSPLFLVGLDKATEGELILEVFGENGAPVAEQRFPVQLLPFNACNYMDDPACLAAFVRRTAEINKLVNLAERKLQSWDLTACKGYSGTRNNVRNFFAACYSVLADQRFAPASGGKDEGTVILSDHREILSSKVASPLELALLLAAMAEANGQNALVALIGGKWYAGCFLVGECLPNLVNDDADLIRRKSERGVSDISLVMTDDLMNGVSFEKAEKSAQASLKKDAAVDFIVDIKRARIMHIYPLPERVRGENGYDLRQSKDYYADAAPRQLSEYGGDIVGEKEISRVTQWERRLLDMDMRNSLLNFKVSSTAVKLLVPSLEDFVESVAEMRSFTVETKPRENVAGLETLTGGFDRTAFLKPFADYILYEYKDRRVHTVYDLREHESVLLRLFRKERSIREETGTLTLYLAVGFLRWSEKDMPEDKYAPLFLYPATITRKGVASPSYTLEINTDDLRVNSTLLEFLYQEFDLDMRGLATVTLDSPQAVLSVLSRIKRETVRFKGWDVIGNVFLASLSFANYLLWHDVRYKADRFREHPIVRSLINNRLELPEGAFDLSDRSSDEAYIGEERMFLPISADSSQYSAIYDSLSKSFVLHGPPGTGKSQTITNIIANNIVRGRRVLFVAEKMAALEVVHKRLQNIGLGDFCLELHSNKANKTTVLGHIINTLSLAETVPEQELDEKAAEIAVPLEKLSRELHAMHRKRYLGFSLYEAILSYFENEDAPDCLNIDSIFYEKLTESSLAGYLDILTELALRAKECGDIEKSPFKHIGGFEYNDRWRADGESILEIYLIELKHLRQYARNLLPLFNMRTVALTRAKMDALYKICTLLGEDCVREYFAHCRLVPNAKGMLDSFREAHKKWAALSGEYATRYGAYPLSVPLEEVESAMRSGSLTRAVKKCVPSSLEKKDRGFFLEFLAKCEHTRRTLEKRRGELAELFACPSAGEKEIADRVAVMEELFAAAENLYADFDINLFNQSCIDLTRFGRHRYVTFFIAAYDNLMRAAKDFADIFKTDGFYGGDDLSACIEYVTNVQKNMDFIPNWCRYQEMVEKCRRSGFDFVLEPLSMGEISAGDILRCFKKCVYFNFVRSELYLDDVLCQFSGLNLEEAANKFKALTEEYERLTRLELYRRLVAALPRPDTTGDHNLERVLLMRAEKSGMKGTTLRNLFAQIPNILRACCPCMLMSPTSVSQFLDIDLDKFDLVIFDEASQVPTCKAVGSIVRGNNVIVVGDPKQLPPTTFFSSDFKDDEHYEVEDLESILDDCLALGMPENHLLWHYRSNHESLIAFSNAMYYDNTLLTFPSPGELSSKVSFEYVDGVYERGGSKCNKKEGDALVAEVIKRLKDPSTRSQSIGVVTFNTAQQNYIETALSKAVHQNGLDAVAYECDEPLFVKNLESVQGDERDVILFSVGYGPDATGKLSLNFGPINQSGGYKRLNVAVTRARVEMKVFSAITGNMIDLNRTDSKGVAGLKAFLEYAERGREMLAISSKDLAPSSGSIGQLVAAELRDKGIMCDYDLGVSDFKIDVAVVDPRNKDRYILAVICDSESSCKLKGVKDRVAMQTKILKKLGWNTYQLWTVNFFNNTRREIAKIRDVITTLTEKKVLSKKTVRDITARYRTPYKSYYCKPMVKAGADYVLDFVNEEKIKTRIRDIIETESPIESSVLLDKLLAVYNVPKTAKRAVGVLTGYIEEFASLRQEIMGKVFYADKPVETFRPSDTRTVRDLTKVHPGEIVAAAKCAAETRLNMLRSEAVKEIIALFGTGKKTKAVTDWIEACLNAAIAENQLLVTVDGVLSV</sequence>
<dbReference type="InterPro" id="IPR047187">
    <property type="entry name" value="SF1_C_Upf1"/>
</dbReference>
<feature type="domain" description="DNA2/NAM7 helicase helicase" evidence="1">
    <location>
        <begin position="1277"/>
        <end position="1325"/>
    </location>
</feature>
<evidence type="ECO:0000259" key="2">
    <source>
        <dbReference type="Pfam" id="PF13087"/>
    </source>
</evidence>
<dbReference type="Pfam" id="PF13195">
    <property type="entry name" value="DUF4011"/>
    <property type="match status" value="1"/>
</dbReference>
<feature type="domain" description="DNA2/NAM7 helicase-like C-terminal" evidence="2">
    <location>
        <begin position="1346"/>
        <end position="1534"/>
    </location>
</feature>
<dbReference type="InterPro" id="IPR045055">
    <property type="entry name" value="DNA2/NAM7-like"/>
</dbReference>
<dbReference type="InterPro" id="IPR025103">
    <property type="entry name" value="DUF4011"/>
</dbReference>
<dbReference type="Pfam" id="PF13087">
    <property type="entry name" value="AAA_12"/>
    <property type="match status" value="1"/>
</dbReference>
<dbReference type="Pfam" id="PF18741">
    <property type="entry name" value="MTES_1575"/>
    <property type="match status" value="1"/>
</dbReference>
<evidence type="ECO:0000313" key="5">
    <source>
        <dbReference type="Proteomes" id="UP000886857"/>
    </source>
</evidence>
<dbReference type="InterPro" id="IPR041679">
    <property type="entry name" value="DNA2/NAM7-like_C"/>
</dbReference>
<dbReference type="Gene3D" id="3.40.50.300">
    <property type="entry name" value="P-loop containing nucleotide triphosphate hydrolases"/>
    <property type="match status" value="3"/>
</dbReference>
<dbReference type="InterPro" id="IPR027417">
    <property type="entry name" value="P-loop_NTPase"/>
</dbReference>
<feature type="domain" description="DNA2/NAM7 helicase helicase" evidence="1">
    <location>
        <begin position="662"/>
        <end position="731"/>
    </location>
</feature>
<dbReference type="Proteomes" id="UP000886857">
    <property type="component" value="Unassembled WGS sequence"/>
</dbReference>
<protein>
    <submittedName>
        <fullName evidence="4">DUF4011 domain-containing protein</fullName>
    </submittedName>
</protein>
<dbReference type="GO" id="GO:0004386">
    <property type="term" value="F:helicase activity"/>
    <property type="evidence" value="ECO:0007669"/>
    <property type="project" value="InterPro"/>
</dbReference>
<dbReference type="PANTHER" id="PTHR10887:SF530">
    <property type="entry name" value="SUPERFAMILY I DNA HELICASES"/>
    <property type="match status" value="1"/>
</dbReference>
<proteinExistence type="predicted"/>
<dbReference type="FunFam" id="3.40.50.300:FF:002063">
    <property type="entry name" value="DNA helicase related protein"/>
    <property type="match status" value="1"/>
</dbReference>
<organism evidence="4 5">
    <name type="scientific">Candidatus Limadaptatus stercoripullorum</name>
    <dbReference type="NCBI Taxonomy" id="2840846"/>
    <lineage>
        <taxon>Bacteria</taxon>
        <taxon>Bacillati</taxon>
        <taxon>Bacillota</taxon>
        <taxon>Clostridia</taxon>
        <taxon>Eubacteriales</taxon>
        <taxon>Candidatus Limadaptatus</taxon>
    </lineage>
</organism>
<dbReference type="InterPro" id="IPR049468">
    <property type="entry name" value="Restrct_endonuc-II-like_dom"/>
</dbReference>
<dbReference type="Pfam" id="PF13086">
    <property type="entry name" value="AAA_11"/>
    <property type="match status" value="2"/>
</dbReference>
<dbReference type="EMBL" id="DVOE01000083">
    <property type="protein sequence ID" value="HIU99251.1"/>
    <property type="molecule type" value="Genomic_DNA"/>
</dbReference>
<reference evidence="4" key="2">
    <citation type="journal article" date="2021" name="PeerJ">
        <title>Extensive microbial diversity within the chicken gut microbiome revealed by metagenomics and culture.</title>
        <authorList>
            <person name="Gilroy R."/>
            <person name="Ravi A."/>
            <person name="Getino M."/>
            <person name="Pursley I."/>
            <person name="Horton D.L."/>
            <person name="Alikhan N.F."/>
            <person name="Baker D."/>
            <person name="Gharbi K."/>
            <person name="Hall N."/>
            <person name="Watson M."/>
            <person name="Adriaenssens E.M."/>
            <person name="Foster-Nyarko E."/>
            <person name="Jarju S."/>
            <person name="Secka A."/>
            <person name="Antonio M."/>
            <person name="Oren A."/>
            <person name="Chaudhuri R.R."/>
            <person name="La Ragione R."/>
            <person name="Hildebrand F."/>
            <person name="Pallen M.J."/>
        </authorList>
    </citation>
    <scope>NUCLEOTIDE SEQUENCE</scope>
    <source>
        <strain evidence="4">10406</strain>
    </source>
</reference>
<dbReference type="CDD" id="cd18808">
    <property type="entry name" value="SF1_C_Upf1"/>
    <property type="match status" value="1"/>
</dbReference>
<reference evidence="4" key="1">
    <citation type="submission" date="2020-10" db="EMBL/GenBank/DDBJ databases">
        <authorList>
            <person name="Gilroy R."/>
        </authorList>
    </citation>
    <scope>NUCLEOTIDE SEQUENCE</scope>
    <source>
        <strain evidence="4">10406</strain>
    </source>
</reference>
<accession>A0A9D1N9X9</accession>
<dbReference type="SUPFAM" id="SSF52540">
    <property type="entry name" value="P-loop containing nucleoside triphosphate hydrolases"/>
    <property type="match status" value="1"/>
</dbReference>
<dbReference type="InterPro" id="IPR041677">
    <property type="entry name" value="DNA2/NAM7_AAA_11"/>
</dbReference>
<evidence type="ECO:0000313" key="4">
    <source>
        <dbReference type="EMBL" id="HIU99251.1"/>
    </source>
</evidence>
<gene>
    <name evidence="4" type="ORF">IAC73_05370</name>
</gene>
<comment type="caution">
    <text evidence="4">The sequence shown here is derived from an EMBL/GenBank/DDBJ whole genome shotgun (WGS) entry which is preliminary data.</text>
</comment>